<evidence type="ECO:0000313" key="1">
    <source>
        <dbReference type="EMBL" id="GIY14577.1"/>
    </source>
</evidence>
<dbReference type="Proteomes" id="UP001054945">
    <property type="component" value="Unassembled WGS sequence"/>
</dbReference>
<sequence>MPDATWPLSTLGGGANPLQLRDAQGAAASRLTQSAHRASFLSIPPNRQFAVMPFFEAEEFFMPPIPAKTDIDRHTRPLRSDGGSARWSNNSPGAAITGKSVLVGKFVETCLSWAAESPQAFESHLGVEPGRDSRRKAFMIERNREEVLQPFKLKCTSPKENGILKMR</sequence>
<name>A0AAV4R2U4_CAEEX</name>
<gene>
    <name evidence="1" type="ORF">CEXT_695411</name>
</gene>
<proteinExistence type="predicted"/>
<reference evidence="1 2" key="1">
    <citation type="submission" date="2021-06" db="EMBL/GenBank/DDBJ databases">
        <title>Caerostris extrusa draft genome.</title>
        <authorList>
            <person name="Kono N."/>
            <person name="Arakawa K."/>
        </authorList>
    </citation>
    <scope>NUCLEOTIDE SEQUENCE [LARGE SCALE GENOMIC DNA]</scope>
</reference>
<organism evidence="1 2">
    <name type="scientific">Caerostris extrusa</name>
    <name type="common">Bark spider</name>
    <name type="synonym">Caerostris bankana</name>
    <dbReference type="NCBI Taxonomy" id="172846"/>
    <lineage>
        <taxon>Eukaryota</taxon>
        <taxon>Metazoa</taxon>
        <taxon>Ecdysozoa</taxon>
        <taxon>Arthropoda</taxon>
        <taxon>Chelicerata</taxon>
        <taxon>Arachnida</taxon>
        <taxon>Araneae</taxon>
        <taxon>Araneomorphae</taxon>
        <taxon>Entelegynae</taxon>
        <taxon>Araneoidea</taxon>
        <taxon>Araneidae</taxon>
        <taxon>Caerostris</taxon>
    </lineage>
</organism>
<protein>
    <submittedName>
        <fullName evidence="1">Uncharacterized protein</fullName>
    </submittedName>
</protein>
<comment type="caution">
    <text evidence="1">The sequence shown here is derived from an EMBL/GenBank/DDBJ whole genome shotgun (WGS) entry which is preliminary data.</text>
</comment>
<keyword evidence="2" id="KW-1185">Reference proteome</keyword>
<accession>A0AAV4R2U4</accession>
<dbReference type="EMBL" id="BPLR01007111">
    <property type="protein sequence ID" value="GIY14577.1"/>
    <property type="molecule type" value="Genomic_DNA"/>
</dbReference>
<dbReference type="AlphaFoldDB" id="A0AAV4R2U4"/>
<evidence type="ECO:0000313" key="2">
    <source>
        <dbReference type="Proteomes" id="UP001054945"/>
    </source>
</evidence>